<accession>A0A0B2UPF6</accession>
<sequence>MVHVMVELVTYDSVFVAYDNGVQAQIQNDLYFSFNDHGAPHISYSTLTTSTSQAIRSIFTALHKLIPAANAVYCDVQPPGAECRPGGPENSE</sequence>
<organism evidence="1 2">
    <name type="scientific">Toxocara canis</name>
    <name type="common">Canine roundworm</name>
    <dbReference type="NCBI Taxonomy" id="6265"/>
    <lineage>
        <taxon>Eukaryota</taxon>
        <taxon>Metazoa</taxon>
        <taxon>Ecdysozoa</taxon>
        <taxon>Nematoda</taxon>
        <taxon>Chromadorea</taxon>
        <taxon>Rhabditida</taxon>
        <taxon>Spirurina</taxon>
        <taxon>Ascaridomorpha</taxon>
        <taxon>Ascaridoidea</taxon>
        <taxon>Toxocaridae</taxon>
        <taxon>Toxocara</taxon>
    </lineage>
</organism>
<dbReference type="AlphaFoldDB" id="A0A0B2UPF6"/>
<protein>
    <submittedName>
        <fullName evidence="1">Uncharacterized protein</fullName>
    </submittedName>
</protein>
<keyword evidence="2" id="KW-1185">Reference proteome</keyword>
<evidence type="ECO:0000313" key="2">
    <source>
        <dbReference type="Proteomes" id="UP000031036"/>
    </source>
</evidence>
<comment type="caution">
    <text evidence="1">The sequence shown here is derived from an EMBL/GenBank/DDBJ whole genome shotgun (WGS) entry which is preliminary data.</text>
</comment>
<proteinExistence type="predicted"/>
<evidence type="ECO:0000313" key="1">
    <source>
        <dbReference type="EMBL" id="KHN70800.1"/>
    </source>
</evidence>
<gene>
    <name evidence="1" type="ORF">Tcan_18922</name>
</gene>
<name>A0A0B2UPF6_TOXCA</name>
<dbReference type="EMBL" id="JPKZ01022849">
    <property type="protein sequence ID" value="KHN70800.1"/>
    <property type="molecule type" value="Genomic_DNA"/>
</dbReference>
<dbReference type="Proteomes" id="UP000031036">
    <property type="component" value="Unassembled WGS sequence"/>
</dbReference>
<reference evidence="1 2" key="1">
    <citation type="submission" date="2014-11" db="EMBL/GenBank/DDBJ databases">
        <title>Genetic blueprint of the zoonotic pathogen Toxocara canis.</title>
        <authorList>
            <person name="Zhu X.-Q."/>
            <person name="Korhonen P.K."/>
            <person name="Cai H."/>
            <person name="Young N.D."/>
            <person name="Nejsum P."/>
            <person name="von Samson-Himmelstjerna G."/>
            <person name="Boag P.R."/>
            <person name="Tan P."/>
            <person name="Li Q."/>
            <person name="Min J."/>
            <person name="Yang Y."/>
            <person name="Wang X."/>
            <person name="Fang X."/>
            <person name="Hall R.S."/>
            <person name="Hofmann A."/>
            <person name="Sternberg P.W."/>
            <person name="Jex A.R."/>
            <person name="Gasser R.B."/>
        </authorList>
    </citation>
    <scope>NUCLEOTIDE SEQUENCE [LARGE SCALE GENOMIC DNA]</scope>
    <source>
        <strain evidence="1">PN_DK_2014</strain>
    </source>
</reference>